<dbReference type="Gene3D" id="1.10.10.10">
    <property type="entry name" value="Winged helix-like DNA-binding domain superfamily/Winged helix DNA-binding domain"/>
    <property type="match status" value="1"/>
</dbReference>
<evidence type="ECO:0000256" key="2">
    <source>
        <dbReference type="ARBA" id="ARBA00023125"/>
    </source>
</evidence>
<dbReference type="Pfam" id="PF00455">
    <property type="entry name" value="DeoRC"/>
    <property type="match status" value="1"/>
</dbReference>
<dbReference type="InterPro" id="IPR014036">
    <property type="entry name" value="DeoR-like_C"/>
</dbReference>
<evidence type="ECO:0000256" key="1">
    <source>
        <dbReference type="ARBA" id="ARBA00023015"/>
    </source>
</evidence>
<keyword evidence="3" id="KW-0804">Transcription</keyword>
<sequence>MGKVALRRKKIIEILGSNPIISLTDLACLLDVTTETIRNDLKSTYLIDKVVQAHGSVALAHTTNARDVPYSFRKEVNSQVKNKIADQACQLISPGQVVVIEHNSISVMLIHLLSQNPELLSSITVITNSFSIMQYVQEKQLETHIIFLGGTFSLKQENSFGATTVAQMKNLRADISFLSPGAINEKLEITAYKEQDAELQKEIMKSCKRNVLLVEKNKYPEIAMWNVNLATDYDEIITELSFSSEQEKCLYEHKVNVITI</sequence>
<dbReference type="InterPro" id="IPR037171">
    <property type="entry name" value="NagB/RpiA_transferase-like"/>
</dbReference>
<dbReference type="PANTHER" id="PTHR30363:SF44">
    <property type="entry name" value="AGA OPERON TRANSCRIPTIONAL REPRESSOR-RELATED"/>
    <property type="match status" value="1"/>
</dbReference>
<evidence type="ECO:0000259" key="4">
    <source>
        <dbReference type="PROSITE" id="PS51000"/>
    </source>
</evidence>
<dbReference type="InterPro" id="IPR050313">
    <property type="entry name" value="Carb_Metab_HTH_regulators"/>
</dbReference>
<keyword evidence="6" id="KW-1185">Reference proteome</keyword>
<evidence type="ECO:0000313" key="5">
    <source>
        <dbReference type="EMBL" id="MBO0452631.1"/>
    </source>
</evidence>
<reference evidence="5 6" key="1">
    <citation type="submission" date="2021-03" db="EMBL/GenBank/DDBJ databases">
        <title>Enterococcal diversity collection.</title>
        <authorList>
            <person name="Gilmore M.S."/>
            <person name="Schwartzman J."/>
            <person name="Van Tyne D."/>
            <person name="Martin M."/>
            <person name="Earl A.M."/>
            <person name="Manson A.L."/>
            <person name="Straub T."/>
            <person name="Salamzade R."/>
            <person name="Saavedra J."/>
            <person name="Lebreton F."/>
            <person name="Prichula J."/>
            <person name="Schaufler K."/>
            <person name="Gaca A."/>
            <person name="Sgardioli B."/>
            <person name="Wagenaar J."/>
            <person name="Strong T."/>
        </authorList>
    </citation>
    <scope>NUCLEOTIDE SEQUENCE [LARGE SCALE GENOMIC DNA]</scope>
    <source>
        <strain evidence="5 6">MJM16</strain>
    </source>
</reference>
<dbReference type="InterPro" id="IPR018356">
    <property type="entry name" value="Tscrpt_reg_HTH_DeoR_CS"/>
</dbReference>
<evidence type="ECO:0000313" key="6">
    <source>
        <dbReference type="Proteomes" id="UP000664495"/>
    </source>
</evidence>
<dbReference type="EMBL" id="JAFLVR010000021">
    <property type="protein sequence ID" value="MBO0452631.1"/>
    <property type="molecule type" value="Genomic_DNA"/>
</dbReference>
<comment type="caution">
    <text evidence="5">The sequence shown here is derived from an EMBL/GenBank/DDBJ whole genome shotgun (WGS) entry which is preliminary data.</text>
</comment>
<dbReference type="Pfam" id="PF08220">
    <property type="entry name" value="HTH_DeoR"/>
    <property type="match status" value="1"/>
</dbReference>
<name>A0ABS3HGR8_9ENTE</name>
<dbReference type="InterPro" id="IPR036388">
    <property type="entry name" value="WH-like_DNA-bd_sf"/>
</dbReference>
<dbReference type="PROSITE" id="PS51000">
    <property type="entry name" value="HTH_DEOR_2"/>
    <property type="match status" value="1"/>
</dbReference>
<proteinExistence type="predicted"/>
<protein>
    <submittedName>
        <fullName evidence="5">DeoR/GlpR transcriptional regulator</fullName>
    </submittedName>
</protein>
<dbReference type="SMART" id="SM01134">
    <property type="entry name" value="DeoRC"/>
    <property type="match status" value="1"/>
</dbReference>
<dbReference type="Gene3D" id="3.40.50.1360">
    <property type="match status" value="1"/>
</dbReference>
<organism evidence="5 6">
    <name type="scientific">Candidatus Enterococcus murrayae</name>
    <dbReference type="NCBI Taxonomy" id="2815321"/>
    <lineage>
        <taxon>Bacteria</taxon>
        <taxon>Bacillati</taxon>
        <taxon>Bacillota</taxon>
        <taxon>Bacilli</taxon>
        <taxon>Lactobacillales</taxon>
        <taxon>Enterococcaceae</taxon>
        <taxon>Enterococcus</taxon>
    </lineage>
</organism>
<feature type="domain" description="HTH deoR-type" evidence="4">
    <location>
        <begin position="4"/>
        <end position="59"/>
    </location>
</feature>
<accession>A0ABS3HGR8</accession>
<dbReference type="RefSeq" id="WP_207108404.1">
    <property type="nucleotide sequence ID" value="NZ_JAFLVR010000021.1"/>
</dbReference>
<gene>
    <name evidence="5" type="ORF">JZO85_10140</name>
</gene>
<keyword evidence="1" id="KW-0805">Transcription regulation</keyword>
<dbReference type="PANTHER" id="PTHR30363">
    <property type="entry name" value="HTH-TYPE TRANSCRIPTIONAL REGULATOR SRLR-RELATED"/>
    <property type="match status" value="1"/>
</dbReference>
<dbReference type="PROSITE" id="PS00894">
    <property type="entry name" value="HTH_DEOR_1"/>
    <property type="match status" value="1"/>
</dbReference>
<dbReference type="SUPFAM" id="SSF100950">
    <property type="entry name" value="NagB/RpiA/CoA transferase-like"/>
    <property type="match status" value="1"/>
</dbReference>
<evidence type="ECO:0000256" key="3">
    <source>
        <dbReference type="ARBA" id="ARBA00023163"/>
    </source>
</evidence>
<dbReference type="InterPro" id="IPR001034">
    <property type="entry name" value="DeoR_HTH"/>
</dbReference>
<dbReference type="Proteomes" id="UP000664495">
    <property type="component" value="Unassembled WGS sequence"/>
</dbReference>
<keyword evidence="2" id="KW-0238">DNA-binding</keyword>
<dbReference type="SMART" id="SM00420">
    <property type="entry name" value="HTH_DEOR"/>
    <property type="match status" value="1"/>
</dbReference>